<dbReference type="SUPFAM" id="SSF55874">
    <property type="entry name" value="ATPase domain of HSP90 chaperone/DNA topoisomerase II/histidine kinase"/>
    <property type="match status" value="1"/>
</dbReference>
<name>A0ABV6VCX6_9ACTN</name>
<proteinExistence type="predicted"/>
<dbReference type="EMBL" id="JBHEZX010000008">
    <property type="protein sequence ID" value="MFC1411584.1"/>
    <property type="molecule type" value="Genomic_DNA"/>
</dbReference>
<dbReference type="InterPro" id="IPR011712">
    <property type="entry name" value="Sig_transdc_His_kin_sub3_dim/P"/>
</dbReference>
<sequence>MSTVRRSGDDVWWRSVDRGNLTGGTAMIACGAVTVLAATGLILRLVVGVLVLCAAVGNLAIRRPLPPRWGRFAAAVTIGSGLAATALVPGGLGSVPVIGGASVLPRWVPAGPARIVCVGAVSVAFGVIIMAVVGSPAGLLAGLGPWAIADRAVEHDELQAERDRAVALLAELEASRQAQQEAAAAEERNRIAREMHDVLAHSLAGLSMHLQAIRAIARRENAPASLTDPLDRAAGLARDGVQEARAAVGALRAPHLRGVDDLKALVGGFPGEAELLVTGRPGRLDPEAGHAVYRAVQEAMTNAARYATGSAIEVRVAWDERGLRVDVRDHGLPVGGRPSGVKGSGTGLRSMGERIEAVGGTVGSGPQPGGGGWHTEVRVPLSGTGAGGPDGAGVRG</sequence>
<keyword evidence="2" id="KW-1185">Reference proteome</keyword>
<dbReference type="Gene3D" id="3.30.565.10">
    <property type="entry name" value="Histidine kinase-like ATPase, C-terminal domain"/>
    <property type="match status" value="1"/>
</dbReference>
<dbReference type="SMART" id="SM00387">
    <property type="entry name" value="HATPase_c"/>
    <property type="match status" value="1"/>
</dbReference>
<organism evidence="1 2">
    <name type="scientific">Streptacidiphilus alkalitolerans</name>
    <dbReference type="NCBI Taxonomy" id="3342712"/>
    <lineage>
        <taxon>Bacteria</taxon>
        <taxon>Bacillati</taxon>
        <taxon>Actinomycetota</taxon>
        <taxon>Actinomycetes</taxon>
        <taxon>Kitasatosporales</taxon>
        <taxon>Streptomycetaceae</taxon>
        <taxon>Streptacidiphilus</taxon>
    </lineage>
</organism>
<dbReference type="InterPro" id="IPR003594">
    <property type="entry name" value="HATPase_dom"/>
</dbReference>
<dbReference type="InterPro" id="IPR036890">
    <property type="entry name" value="HATPase_C_sf"/>
</dbReference>
<evidence type="ECO:0000313" key="1">
    <source>
        <dbReference type="EMBL" id="MFC1411584.1"/>
    </source>
</evidence>
<evidence type="ECO:0000313" key="2">
    <source>
        <dbReference type="Proteomes" id="UP001592582"/>
    </source>
</evidence>
<dbReference type="PANTHER" id="PTHR24421">
    <property type="entry name" value="NITRATE/NITRITE SENSOR PROTEIN NARX-RELATED"/>
    <property type="match status" value="1"/>
</dbReference>
<keyword evidence="1" id="KW-0418">Kinase</keyword>
<dbReference type="PANTHER" id="PTHR24421:SF10">
    <property type="entry name" value="NITRATE_NITRITE SENSOR PROTEIN NARQ"/>
    <property type="match status" value="1"/>
</dbReference>
<dbReference type="PROSITE" id="PS51257">
    <property type="entry name" value="PROKAR_LIPOPROTEIN"/>
    <property type="match status" value="1"/>
</dbReference>
<gene>
    <name evidence="1" type="ORF">ACEZDG_20180</name>
</gene>
<reference evidence="1 2" key="1">
    <citation type="submission" date="2024-09" db="EMBL/GenBank/DDBJ databases">
        <authorList>
            <person name="Lee S.D."/>
        </authorList>
    </citation>
    <scope>NUCLEOTIDE SEQUENCE [LARGE SCALE GENOMIC DNA]</scope>
    <source>
        <strain evidence="1 2">N1-1</strain>
    </source>
</reference>
<dbReference type="InterPro" id="IPR050482">
    <property type="entry name" value="Sensor_HK_TwoCompSys"/>
</dbReference>
<dbReference type="Pfam" id="PF07730">
    <property type="entry name" value="HisKA_3"/>
    <property type="match status" value="1"/>
</dbReference>
<protein>
    <submittedName>
        <fullName evidence="1">Sensor histidine kinase</fullName>
    </submittedName>
</protein>
<accession>A0ABV6VCX6</accession>
<dbReference type="Pfam" id="PF02518">
    <property type="entry name" value="HATPase_c"/>
    <property type="match status" value="1"/>
</dbReference>
<dbReference type="GO" id="GO:0016301">
    <property type="term" value="F:kinase activity"/>
    <property type="evidence" value="ECO:0007669"/>
    <property type="project" value="UniProtKB-KW"/>
</dbReference>
<comment type="caution">
    <text evidence="1">The sequence shown here is derived from an EMBL/GenBank/DDBJ whole genome shotgun (WGS) entry which is preliminary data.</text>
</comment>
<dbReference type="Gene3D" id="1.20.5.1930">
    <property type="match status" value="1"/>
</dbReference>
<keyword evidence="1" id="KW-0808">Transferase</keyword>
<dbReference type="CDD" id="cd16917">
    <property type="entry name" value="HATPase_UhpB-NarQ-NarX-like"/>
    <property type="match status" value="1"/>
</dbReference>
<dbReference type="Proteomes" id="UP001592582">
    <property type="component" value="Unassembled WGS sequence"/>
</dbReference>